<accession>A0ABX5NQZ1</accession>
<dbReference type="RefSeq" id="WP_110792800.1">
    <property type="nucleotide sequence ID" value="NZ_QJRY01000006.1"/>
</dbReference>
<proteinExistence type="predicted"/>
<sequence length="265" mass="28758">MNLDAVTPQSTLASLALEIATGAIDVIDLTQTLSSDFPTIVLPPEFGQTAPFRMERISCYDSRGPGWYWNNISFGEHTGTHFDAPIHWYTGKDLPLNTVDTLPMPDMVAPAVVIDCSAQADADADYLLGKADVLAWEERFGHIPARSWVLMRTDWSKKSGREYANLKEDGAHTPGPDAEVIRWLVEERNILGFGTETIGTDAGQAGHLSPPHPAHHYLHGAGRYGLQCLANLDRLPPTGAVIITTPLKIQNGSGSPLRVVALVAV</sequence>
<protein>
    <submittedName>
        <fullName evidence="1">Cyclase</fullName>
    </submittedName>
</protein>
<dbReference type="SUPFAM" id="SSF102198">
    <property type="entry name" value="Putative cyclase"/>
    <property type="match status" value="1"/>
</dbReference>
<dbReference type="PANTHER" id="PTHR31118">
    <property type="entry name" value="CYCLASE-LIKE PROTEIN 2"/>
    <property type="match status" value="1"/>
</dbReference>
<dbReference type="Pfam" id="PF04199">
    <property type="entry name" value="Cyclase"/>
    <property type="match status" value="1"/>
</dbReference>
<dbReference type="InterPro" id="IPR037175">
    <property type="entry name" value="KFase_sf"/>
</dbReference>
<dbReference type="PANTHER" id="PTHR31118:SF12">
    <property type="entry name" value="CYCLASE-LIKE PROTEIN 2"/>
    <property type="match status" value="1"/>
</dbReference>
<gene>
    <name evidence="1" type="ORF">DMY87_16785</name>
</gene>
<dbReference type="InterPro" id="IPR007325">
    <property type="entry name" value="KFase/CYL"/>
</dbReference>
<organism evidence="1 2">
    <name type="scientific">Rhizobium wuzhouense</name>
    <dbReference type="NCBI Taxonomy" id="1986026"/>
    <lineage>
        <taxon>Bacteria</taxon>
        <taxon>Pseudomonadati</taxon>
        <taxon>Pseudomonadota</taxon>
        <taxon>Alphaproteobacteria</taxon>
        <taxon>Hyphomicrobiales</taxon>
        <taxon>Rhizobiaceae</taxon>
        <taxon>Rhizobium/Agrobacterium group</taxon>
        <taxon>Rhizobium</taxon>
    </lineage>
</organism>
<evidence type="ECO:0000313" key="2">
    <source>
        <dbReference type="Proteomes" id="UP000247536"/>
    </source>
</evidence>
<reference evidence="1 2" key="1">
    <citation type="submission" date="2018-06" db="EMBL/GenBank/DDBJ databases">
        <title>Rhizobium wuzhouense sp. nov., isolated from roots of Oryza officinalis.</title>
        <authorList>
            <person name="Yuan T."/>
        </authorList>
    </citation>
    <scope>NUCLEOTIDE SEQUENCE [LARGE SCALE GENOMIC DNA]</scope>
    <source>
        <strain evidence="1 2">W44</strain>
    </source>
</reference>
<comment type="caution">
    <text evidence="1">The sequence shown here is derived from an EMBL/GenBank/DDBJ whole genome shotgun (WGS) entry which is preliminary data.</text>
</comment>
<dbReference type="Gene3D" id="3.50.30.50">
    <property type="entry name" value="Putative cyclase"/>
    <property type="match status" value="1"/>
</dbReference>
<dbReference type="EMBL" id="QJRY01000006">
    <property type="protein sequence ID" value="PYB71852.1"/>
    <property type="molecule type" value="Genomic_DNA"/>
</dbReference>
<keyword evidence="2" id="KW-1185">Reference proteome</keyword>
<name>A0ABX5NQZ1_9HYPH</name>
<dbReference type="Proteomes" id="UP000247536">
    <property type="component" value="Unassembled WGS sequence"/>
</dbReference>
<evidence type="ECO:0000313" key="1">
    <source>
        <dbReference type="EMBL" id="PYB71852.1"/>
    </source>
</evidence>